<comment type="caution">
    <text evidence="1">The sequence shown here is derived from an EMBL/GenBank/DDBJ whole genome shotgun (WGS) entry which is preliminary data.</text>
</comment>
<evidence type="ECO:0000313" key="2">
    <source>
        <dbReference type="Proteomes" id="UP000615580"/>
    </source>
</evidence>
<sequence>MTRYTAHVTPDGKGWMVTVPEIDRVTYAPHARDVEDMSLDLIAIMVGESISPEELEIQWPEDIQSTITAFHEAKRSADLAQQQARRTMSTKVRELQSSGHSYRDIAALLGISYQRAAQLATP</sequence>
<evidence type="ECO:0008006" key="3">
    <source>
        <dbReference type="Google" id="ProtNLM"/>
    </source>
</evidence>
<dbReference type="RefSeq" id="WP_088267338.1">
    <property type="nucleotide sequence ID" value="NZ_CBCSFR010000035.1"/>
</dbReference>
<organism evidence="1 2">
    <name type="scientific">Corynebacterium belfantii</name>
    <dbReference type="NCBI Taxonomy" id="2014537"/>
    <lineage>
        <taxon>Bacteria</taxon>
        <taxon>Bacillati</taxon>
        <taxon>Actinomycetota</taxon>
        <taxon>Actinomycetes</taxon>
        <taxon>Mycobacteriales</taxon>
        <taxon>Corynebacteriaceae</taxon>
        <taxon>Corynebacterium</taxon>
    </lineage>
</organism>
<dbReference type="EMBL" id="JADQUG010000004">
    <property type="protein sequence ID" value="MBG9353423.1"/>
    <property type="molecule type" value="Genomic_DNA"/>
</dbReference>
<keyword evidence="2" id="KW-1185">Reference proteome</keyword>
<gene>
    <name evidence="1" type="ORF">I4J41_02015</name>
</gene>
<reference evidence="1 2" key="1">
    <citation type="journal article" date="2020" name="J. Clin. Microbiol.">
        <title>Assessing the Genetic Diversity of Austrian Corynebacterium diphtheriae Clinical Isolates, 2011-2019.</title>
        <authorList>
            <person name="Schaeffer J."/>
            <person name="Huhulescu S."/>
            <person name="Stoeger A."/>
            <person name="Allerberger F."/>
            <person name="Ruppitsch W."/>
        </authorList>
    </citation>
    <scope>NUCLEOTIDE SEQUENCE [LARGE SCALE GENOMIC DNA]</scope>
    <source>
        <strain evidence="1 2">04-17</strain>
    </source>
</reference>
<accession>A0ABS0L9R6</accession>
<evidence type="ECO:0000313" key="1">
    <source>
        <dbReference type="EMBL" id="MBG9353423.1"/>
    </source>
</evidence>
<dbReference type="Proteomes" id="UP000615580">
    <property type="component" value="Unassembled WGS sequence"/>
</dbReference>
<name>A0ABS0L9R6_9CORY</name>
<proteinExistence type="predicted"/>
<protein>
    <recommendedName>
        <fullName evidence="3">Antitoxin HicB</fullName>
    </recommendedName>
</protein>